<keyword evidence="3" id="KW-1185">Reference proteome</keyword>
<proteinExistence type="predicted"/>
<gene>
    <name evidence="2" type="ORF">H6G81_21950</name>
</gene>
<keyword evidence="1" id="KW-1133">Transmembrane helix</keyword>
<keyword evidence="1" id="KW-0472">Membrane</keyword>
<sequence>MIKFLLLFMVLASPTLLILWCAKARFGLTWNLLLIPVGAIVGFVLMAIAGAYFYGLITWLNDRQTGPPPAGAIGAATGRAIMTLILMVLFGWIGSGLGAWWVVEREAERILHLVS</sequence>
<dbReference type="Proteomes" id="UP000660380">
    <property type="component" value="Unassembled WGS sequence"/>
</dbReference>
<dbReference type="RefSeq" id="WP_029638396.1">
    <property type="nucleotide sequence ID" value="NZ_JACJTA010000055.1"/>
</dbReference>
<comment type="caution">
    <text evidence="2">The sequence shown here is derived from an EMBL/GenBank/DDBJ whole genome shotgun (WGS) entry which is preliminary data.</text>
</comment>
<accession>A0ABR8GVD8</accession>
<reference evidence="2 3" key="1">
    <citation type="journal article" date="2020" name="ISME J.">
        <title>Comparative genomics reveals insights into cyanobacterial evolution and habitat adaptation.</title>
        <authorList>
            <person name="Chen M.Y."/>
            <person name="Teng W.K."/>
            <person name="Zhao L."/>
            <person name="Hu C.X."/>
            <person name="Zhou Y.K."/>
            <person name="Han B.P."/>
            <person name="Song L.R."/>
            <person name="Shu W.S."/>
        </authorList>
    </citation>
    <scope>NUCLEOTIDE SEQUENCE [LARGE SCALE GENOMIC DNA]</scope>
    <source>
        <strain evidence="2 3">FACHB-248</strain>
    </source>
</reference>
<evidence type="ECO:0000313" key="2">
    <source>
        <dbReference type="EMBL" id="MBD2607118.1"/>
    </source>
</evidence>
<name>A0ABR8GVD8_9CYAN</name>
<evidence type="ECO:0000256" key="1">
    <source>
        <dbReference type="SAM" id="Phobius"/>
    </source>
</evidence>
<protein>
    <submittedName>
        <fullName evidence="2">Uncharacterized protein</fullName>
    </submittedName>
</protein>
<feature type="transmembrane region" description="Helical" evidence="1">
    <location>
        <begin position="34"/>
        <end position="60"/>
    </location>
</feature>
<organism evidence="2 3">
    <name type="scientific">Scytonema hofmannii FACHB-248</name>
    <dbReference type="NCBI Taxonomy" id="1842502"/>
    <lineage>
        <taxon>Bacteria</taxon>
        <taxon>Bacillati</taxon>
        <taxon>Cyanobacteriota</taxon>
        <taxon>Cyanophyceae</taxon>
        <taxon>Nostocales</taxon>
        <taxon>Scytonemataceae</taxon>
        <taxon>Scytonema</taxon>
    </lineage>
</organism>
<keyword evidence="1" id="KW-0812">Transmembrane</keyword>
<evidence type="ECO:0000313" key="3">
    <source>
        <dbReference type="Proteomes" id="UP000660380"/>
    </source>
</evidence>
<feature type="transmembrane region" description="Helical" evidence="1">
    <location>
        <begin position="81"/>
        <end position="103"/>
    </location>
</feature>
<dbReference type="EMBL" id="JACJTA010000055">
    <property type="protein sequence ID" value="MBD2607118.1"/>
    <property type="molecule type" value="Genomic_DNA"/>
</dbReference>